<comment type="caution">
    <text evidence="5">The sequence shown here is derived from an EMBL/GenBank/DDBJ whole genome shotgun (WGS) entry which is preliminary data.</text>
</comment>
<dbReference type="PROSITE" id="PS50118">
    <property type="entry name" value="HMG_BOX_2"/>
    <property type="match status" value="1"/>
</dbReference>
<reference evidence="5" key="2">
    <citation type="journal article" date="2023" name="IMA Fungus">
        <title>Comparative genomic study of the Penicillium genus elucidates a diverse pangenome and 15 lateral gene transfer events.</title>
        <authorList>
            <person name="Petersen C."/>
            <person name="Sorensen T."/>
            <person name="Nielsen M.R."/>
            <person name="Sondergaard T.E."/>
            <person name="Sorensen J.L."/>
            <person name="Fitzpatrick D.A."/>
            <person name="Frisvad J.C."/>
            <person name="Nielsen K.L."/>
        </authorList>
    </citation>
    <scope>NUCLEOTIDE SEQUENCE</scope>
    <source>
        <strain evidence="5">IBT 34128</strain>
    </source>
</reference>
<feature type="compositionally biased region" description="Basic and acidic residues" evidence="3">
    <location>
        <begin position="131"/>
        <end position="141"/>
    </location>
</feature>
<dbReference type="AlphaFoldDB" id="A0A9W9EN68"/>
<feature type="compositionally biased region" description="Basic and acidic residues" evidence="3">
    <location>
        <begin position="222"/>
        <end position="231"/>
    </location>
</feature>
<evidence type="ECO:0000256" key="1">
    <source>
        <dbReference type="ARBA" id="ARBA00023125"/>
    </source>
</evidence>
<dbReference type="GO" id="GO:0005634">
    <property type="term" value="C:nucleus"/>
    <property type="evidence" value="ECO:0007669"/>
    <property type="project" value="UniProtKB-UniRule"/>
</dbReference>
<evidence type="ECO:0000313" key="6">
    <source>
        <dbReference type="Proteomes" id="UP001141434"/>
    </source>
</evidence>
<proteinExistence type="predicted"/>
<dbReference type="GeneID" id="81399034"/>
<feature type="region of interest" description="Disordered" evidence="3">
    <location>
        <begin position="76"/>
        <end position="106"/>
    </location>
</feature>
<dbReference type="GO" id="GO:0003677">
    <property type="term" value="F:DNA binding"/>
    <property type="evidence" value="ECO:0007669"/>
    <property type="project" value="UniProtKB-UniRule"/>
</dbReference>
<accession>A0A9W9EN68</accession>
<evidence type="ECO:0000313" key="5">
    <source>
        <dbReference type="EMBL" id="KAJ5084761.1"/>
    </source>
</evidence>
<dbReference type="PANTHER" id="PTHR48112">
    <property type="entry name" value="HIGH MOBILITY GROUP PROTEIN DSP1"/>
    <property type="match status" value="1"/>
</dbReference>
<organism evidence="5 6">
    <name type="scientific">Penicillium alfredii</name>
    <dbReference type="NCBI Taxonomy" id="1506179"/>
    <lineage>
        <taxon>Eukaryota</taxon>
        <taxon>Fungi</taxon>
        <taxon>Dikarya</taxon>
        <taxon>Ascomycota</taxon>
        <taxon>Pezizomycotina</taxon>
        <taxon>Eurotiomycetes</taxon>
        <taxon>Eurotiomycetidae</taxon>
        <taxon>Eurotiales</taxon>
        <taxon>Aspergillaceae</taxon>
        <taxon>Penicillium</taxon>
    </lineage>
</organism>
<dbReference type="InterPro" id="IPR036910">
    <property type="entry name" value="HMG_box_dom_sf"/>
</dbReference>
<evidence type="ECO:0000256" key="3">
    <source>
        <dbReference type="SAM" id="MobiDB-lite"/>
    </source>
</evidence>
<dbReference type="RefSeq" id="XP_056508158.1">
    <property type="nucleotide sequence ID" value="XM_056659865.1"/>
</dbReference>
<feature type="region of interest" description="Disordered" evidence="3">
    <location>
        <begin position="175"/>
        <end position="274"/>
    </location>
</feature>
<dbReference type="Pfam" id="PF00505">
    <property type="entry name" value="HMG_box"/>
    <property type="match status" value="1"/>
</dbReference>
<protein>
    <recommendedName>
        <fullName evidence="4">HMG box domain-containing protein</fullName>
    </recommendedName>
</protein>
<dbReference type="SMART" id="SM00398">
    <property type="entry name" value="HMG"/>
    <property type="match status" value="1"/>
</dbReference>
<feature type="domain" description="HMG box" evidence="4">
    <location>
        <begin position="104"/>
        <end position="173"/>
    </location>
</feature>
<keyword evidence="6" id="KW-1185">Reference proteome</keyword>
<keyword evidence="2" id="KW-0539">Nucleus</keyword>
<evidence type="ECO:0000256" key="2">
    <source>
        <dbReference type="PROSITE-ProRule" id="PRU00267"/>
    </source>
</evidence>
<evidence type="ECO:0000259" key="4">
    <source>
        <dbReference type="PROSITE" id="PS50118"/>
    </source>
</evidence>
<gene>
    <name evidence="5" type="ORF">NUU61_009340</name>
</gene>
<sequence>MAPKHDKAEEATVSINVDELRNSKDSMLMRLMDLQSYVADLSKAYLEHANSVINGGPATIDIPPMHAGIGAHLDYGTRASSPAAKSEAGGQKKRKRAPPDPNAPKRALTPYFLYMQHNRAQIKQDLGNNSRPKDVADEGTRRWSTMEPVQKEVWKKLYADNLEKYRREMEAYKAKKAGEEDNDPAASQIQQDFAGAENSRDSESEDEDEDEDEDDTKRRRSEGKAAAKEVAESPVKQPSPQKKGKGKNVEPVSATKAKAPAEPKGKGKKRKSQG</sequence>
<feature type="compositionally biased region" description="Acidic residues" evidence="3">
    <location>
        <begin position="203"/>
        <end position="214"/>
    </location>
</feature>
<dbReference type="OrthoDB" id="5550281at2759"/>
<dbReference type="InterPro" id="IPR009071">
    <property type="entry name" value="HMG_box_dom"/>
</dbReference>
<dbReference type="SUPFAM" id="SSF47095">
    <property type="entry name" value="HMG-box"/>
    <property type="match status" value="1"/>
</dbReference>
<feature type="region of interest" description="Disordered" evidence="3">
    <location>
        <begin position="121"/>
        <end position="143"/>
    </location>
</feature>
<dbReference type="PANTHER" id="PTHR48112:SF5">
    <property type="entry name" value="BOX PROTEIN, PUTATIVE (AFU_ORTHOLOGUE AFUA_1G04550)-RELATED"/>
    <property type="match status" value="1"/>
</dbReference>
<dbReference type="InterPro" id="IPR050342">
    <property type="entry name" value="HMGB"/>
</dbReference>
<keyword evidence="1 2" id="KW-0238">DNA-binding</keyword>
<dbReference type="Proteomes" id="UP001141434">
    <property type="component" value="Unassembled WGS sequence"/>
</dbReference>
<name>A0A9W9EN68_9EURO</name>
<reference evidence="5" key="1">
    <citation type="submission" date="2022-11" db="EMBL/GenBank/DDBJ databases">
        <authorList>
            <person name="Petersen C."/>
        </authorList>
    </citation>
    <scope>NUCLEOTIDE SEQUENCE</scope>
    <source>
        <strain evidence="5">IBT 34128</strain>
    </source>
</reference>
<dbReference type="Gene3D" id="1.10.30.10">
    <property type="entry name" value="High mobility group box domain"/>
    <property type="match status" value="1"/>
</dbReference>
<feature type="compositionally biased region" description="Polar residues" evidence="3">
    <location>
        <begin position="121"/>
        <end position="130"/>
    </location>
</feature>
<feature type="DNA-binding region" description="HMG box" evidence="2">
    <location>
        <begin position="104"/>
        <end position="173"/>
    </location>
</feature>
<dbReference type="EMBL" id="JAPMSZ010000011">
    <property type="protein sequence ID" value="KAJ5084761.1"/>
    <property type="molecule type" value="Genomic_DNA"/>
</dbReference>